<reference evidence="2 3" key="1">
    <citation type="submission" date="2023-09" db="EMBL/GenBank/DDBJ databases">
        <title>Thalassobella suaedae gen. nov., sp. nov., a marine bacterium of the family Flavobacteriaceae isolated from a halophyte Suaeda japonica.</title>
        <authorList>
            <person name="Lee S.Y."/>
            <person name="Hwang C.Y."/>
        </authorList>
    </citation>
    <scope>NUCLEOTIDE SEQUENCE [LARGE SCALE GENOMIC DNA]</scope>
    <source>
        <strain evidence="2 3">HL-DH10</strain>
    </source>
</reference>
<keyword evidence="1" id="KW-1133">Transmembrane helix</keyword>
<dbReference type="Proteomes" id="UP001303407">
    <property type="component" value="Chromosome"/>
</dbReference>
<name>A0ABY9Y235_9FLAO</name>
<dbReference type="EMBL" id="CP134536">
    <property type="protein sequence ID" value="WNH12153.1"/>
    <property type="molecule type" value="Genomic_DNA"/>
</dbReference>
<keyword evidence="1" id="KW-0812">Transmembrane</keyword>
<protein>
    <submittedName>
        <fullName evidence="2">Uncharacterized protein</fullName>
    </submittedName>
</protein>
<keyword evidence="3" id="KW-1185">Reference proteome</keyword>
<evidence type="ECO:0000313" key="3">
    <source>
        <dbReference type="Proteomes" id="UP001303407"/>
    </source>
</evidence>
<evidence type="ECO:0000256" key="1">
    <source>
        <dbReference type="SAM" id="Phobius"/>
    </source>
</evidence>
<organism evidence="2 3">
    <name type="scientific">Thalassobellus suaedae</name>
    <dbReference type="NCBI Taxonomy" id="3074124"/>
    <lineage>
        <taxon>Bacteria</taxon>
        <taxon>Pseudomonadati</taxon>
        <taxon>Bacteroidota</taxon>
        <taxon>Flavobacteriia</taxon>
        <taxon>Flavobacteriales</taxon>
        <taxon>Flavobacteriaceae</taxon>
        <taxon>Thalassobellus</taxon>
    </lineage>
</organism>
<gene>
    <name evidence="2" type="ORF">RHP49_14815</name>
</gene>
<sequence length="57" mass="6524">MLLTITISISILVAINFLLLMFSCNKTEKRVKIDRKPVVLRTQLNFEEEHHLAPTGS</sequence>
<dbReference type="RefSeq" id="WP_415862135.1">
    <property type="nucleotide sequence ID" value="NZ_CP134536.1"/>
</dbReference>
<accession>A0ABY9Y235</accession>
<keyword evidence="1" id="KW-0472">Membrane</keyword>
<evidence type="ECO:0000313" key="2">
    <source>
        <dbReference type="EMBL" id="WNH12153.1"/>
    </source>
</evidence>
<feature type="transmembrane region" description="Helical" evidence="1">
    <location>
        <begin position="6"/>
        <end position="25"/>
    </location>
</feature>
<proteinExistence type="predicted"/>